<gene>
    <name evidence="1" type="ORF">MRB53_001955</name>
</gene>
<sequence>MHIAGREKLKYIMGTTPQPKGLLILPMRSGMQKIKRTMLNGEPDHLESFPMMARRSKPQQWRTNPKLERASGPPNHTADQNRSSGSQNRSYEMGVARPKRLCTHVVELDILSHGAMS</sequence>
<name>A0ACC2MVI2_PERAE</name>
<comment type="caution">
    <text evidence="1">The sequence shown here is derived from an EMBL/GenBank/DDBJ whole genome shotgun (WGS) entry which is preliminary data.</text>
</comment>
<proteinExistence type="predicted"/>
<reference evidence="1 2" key="1">
    <citation type="journal article" date="2022" name="Hortic Res">
        <title>A haplotype resolved chromosomal level avocado genome allows analysis of novel avocado genes.</title>
        <authorList>
            <person name="Nath O."/>
            <person name="Fletcher S.J."/>
            <person name="Hayward A."/>
            <person name="Shaw L.M."/>
            <person name="Masouleh A.K."/>
            <person name="Furtado A."/>
            <person name="Henry R.J."/>
            <person name="Mitter N."/>
        </authorList>
    </citation>
    <scope>NUCLEOTIDE SEQUENCE [LARGE SCALE GENOMIC DNA]</scope>
    <source>
        <strain evidence="2">cv. Hass</strain>
    </source>
</reference>
<organism evidence="1 2">
    <name type="scientific">Persea americana</name>
    <name type="common">Avocado</name>
    <dbReference type="NCBI Taxonomy" id="3435"/>
    <lineage>
        <taxon>Eukaryota</taxon>
        <taxon>Viridiplantae</taxon>
        <taxon>Streptophyta</taxon>
        <taxon>Embryophyta</taxon>
        <taxon>Tracheophyta</taxon>
        <taxon>Spermatophyta</taxon>
        <taxon>Magnoliopsida</taxon>
        <taxon>Magnoliidae</taxon>
        <taxon>Laurales</taxon>
        <taxon>Lauraceae</taxon>
        <taxon>Persea</taxon>
    </lineage>
</organism>
<protein>
    <submittedName>
        <fullName evidence="1">Uncharacterized protein</fullName>
    </submittedName>
</protein>
<accession>A0ACC2MVI2</accession>
<dbReference type="EMBL" id="CM056809">
    <property type="protein sequence ID" value="KAJ8648932.1"/>
    <property type="molecule type" value="Genomic_DNA"/>
</dbReference>
<keyword evidence="2" id="KW-1185">Reference proteome</keyword>
<dbReference type="Proteomes" id="UP001234297">
    <property type="component" value="Chromosome 1"/>
</dbReference>
<evidence type="ECO:0000313" key="1">
    <source>
        <dbReference type="EMBL" id="KAJ8648932.1"/>
    </source>
</evidence>
<evidence type="ECO:0000313" key="2">
    <source>
        <dbReference type="Proteomes" id="UP001234297"/>
    </source>
</evidence>